<reference evidence="2 3" key="1">
    <citation type="journal article" date="2017" name="Environ. Microbiol.">
        <title>Decay of the glycolytic pathway and adaptation to intranuclear parasitism within Enterocytozoonidae microsporidia.</title>
        <authorList>
            <person name="Wiredu Boakye D."/>
            <person name="Jaroenlak P."/>
            <person name="Prachumwat A."/>
            <person name="Williams T.A."/>
            <person name="Bateman K.S."/>
            <person name="Itsathitphaisarn O."/>
            <person name="Sritunyalucksana K."/>
            <person name="Paszkiewicz K.H."/>
            <person name="Moore K.A."/>
            <person name="Stentiford G.D."/>
            <person name="Williams B.A."/>
        </authorList>
    </citation>
    <scope>NUCLEOTIDE SEQUENCE [LARGE SCALE GENOMIC DNA]</scope>
    <source>
        <strain evidence="2 3">TH1</strain>
    </source>
</reference>
<feature type="compositionally biased region" description="Basic and acidic residues" evidence="1">
    <location>
        <begin position="131"/>
        <end position="165"/>
    </location>
</feature>
<accession>A0A1W0E5B5</accession>
<dbReference type="Proteomes" id="UP000192758">
    <property type="component" value="Unassembled WGS sequence"/>
</dbReference>
<feature type="region of interest" description="Disordered" evidence="1">
    <location>
        <begin position="113"/>
        <end position="213"/>
    </location>
</feature>
<dbReference type="AlphaFoldDB" id="A0A1W0E5B5"/>
<keyword evidence="3" id="KW-1185">Reference proteome</keyword>
<feature type="compositionally biased region" description="Basic and acidic residues" evidence="1">
    <location>
        <begin position="355"/>
        <end position="380"/>
    </location>
</feature>
<feature type="compositionally biased region" description="Basic and acidic residues" evidence="1">
    <location>
        <begin position="194"/>
        <end position="211"/>
    </location>
</feature>
<organism evidence="2 3">
    <name type="scientific">Ecytonucleospora hepatopenaei</name>
    <dbReference type="NCBI Taxonomy" id="646526"/>
    <lineage>
        <taxon>Eukaryota</taxon>
        <taxon>Fungi</taxon>
        <taxon>Fungi incertae sedis</taxon>
        <taxon>Microsporidia</taxon>
        <taxon>Enterocytozoonidae</taxon>
        <taxon>Ecytonucleospora</taxon>
    </lineage>
</organism>
<evidence type="ECO:0000313" key="2">
    <source>
        <dbReference type="EMBL" id="OQS54430.1"/>
    </source>
</evidence>
<evidence type="ECO:0000313" key="3">
    <source>
        <dbReference type="Proteomes" id="UP000192758"/>
    </source>
</evidence>
<sequence length="402" mass="47149">MWVQFLLLVQALRVMYMPHVNENKILYLDSNKLKFSNLKSDRSKMNVYIKNRSLYYMIDGDFYTFQLDNDRMTVKLVKRAKNNDVEFYTWEDSEGTENEGEPFHTLNYMKIQPGKTKRGEDPSNIPQGKFKIVEGEKHKNEESKNTKEHLKKDMKKYEKTKEHPQKPKKSISKKKPKIIKESQSSSDSFLKDSSSSHEEKHKKSKKKEDKKHISKYSVTYSTNSKLDNFLNAIESDTNESPSQVFDLKIKMTSSNDKSFNLTWDGKCLTYFNDFFILVTCDDLNTNQIFKLKNKVDFLEEDSRDGNSFLALEHNNDINNKRQVCEESKNIKIIGNPVNPILHRMDKHNTVLIKNEKNHEENKQKITEKNKPSVISKKEENQESGVIEMTLDRISDILQNKSF</sequence>
<proteinExistence type="predicted"/>
<dbReference type="EMBL" id="MNPJ01000020">
    <property type="protein sequence ID" value="OQS54430.1"/>
    <property type="molecule type" value="Genomic_DNA"/>
</dbReference>
<evidence type="ECO:0000256" key="1">
    <source>
        <dbReference type="SAM" id="MobiDB-lite"/>
    </source>
</evidence>
<comment type="caution">
    <text evidence="2">The sequence shown here is derived from an EMBL/GenBank/DDBJ whole genome shotgun (WGS) entry which is preliminary data.</text>
</comment>
<gene>
    <name evidence="2" type="ORF">EHP00_1824</name>
</gene>
<dbReference type="VEuPathDB" id="MicrosporidiaDB:EHP00_1824"/>
<feature type="region of interest" description="Disordered" evidence="1">
    <location>
        <begin position="355"/>
        <end position="381"/>
    </location>
</feature>
<feature type="compositionally biased region" description="Basic residues" evidence="1">
    <location>
        <begin position="166"/>
        <end position="177"/>
    </location>
</feature>
<protein>
    <submittedName>
        <fullName evidence="2">Uncharacterized protein</fullName>
    </submittedName>
</protein>
<feature type="compositionally biased region" description="Low complexity" evidence="1">
    <location>
        <begin position="181"/>
        <end position="193"/>
    </location>
</feature>
<name>A0A1W0E5B5_9MICR</name>